<keyword evidence="2" id="KW-1185">Reference proteome</keyword>
<proteinExistence type="predicted"/>
<dbReference type="EMBL" id="CP045896">
    <property type="protein sequence ID" value="QQP49880.1"/>
    <property type="molecule type" value="Genomic_DNA"/>
</dbReference>
<organism evidence="1 2">
    <name type="scientific">Caligus rogercresseyi</name>
    <name type="common">Sea louse</name>
    <dbReference type="NCBI Taxonomy" id="217165"/>
    <lineage>
        <taxon>Eukaryota</taxon>
        <taxon>Metazoa</taxon>
        <taxon>Ecdysozoa</taxon>
        <taxon>Arthropoda</taxon>
        <taxon>Crustacea</taxon>
        <taxon>Multicrustacea</taxon>
        <taxon>Hexanauplia</taxon>
        <taxon>Copepoda</taxon>
        <taxon>Siphonostomatoida</taxon>
        <taxon>Caligidae</taxon>
        <taxon>Caligus</taxon>
    </lineage>
</organism>
<dbReference type="Proteomes" id="UP000595437">
    <property type="component" value="Chromosome 7"/>
</dbReference>
<accession>A0A7T8HHC6</accession>
<sequence>GEIMDIVHMKELNARATRRNLFQFARAFGQRLSIWRDKEYAAFLIAKKARIFRI</sequence>
<feature type="non-terminal residue" evidence="1">
    <location>
        <position position="1"/>
    </location>
</feature>
<dbReference type="AlphaFoldDB" id="A0A7T8HHC6"/>
<gene>
    <name evidence="1" type="ORF">FKW44_010694</name>
</gene>
<evidence type="ECO:0000313" key="1">
    <source>
        <dbReference type="EMBL" id="QQP49880.1"/>
    </source>
</evidence>
<name>A0A7T8HHC6_CALRO</name>
<protein>
    <submittedName>
        <fullName evidence="1">Uncharacterized protein</fullName>
    </submittedName>
</protein>
<reference evidence="2" key="1">
    <citation type="submission" date="2021-01" db="EMBL/GenBank/DDBJ databases">
        <title>Caligus Genome Assembly.</title>
        <authorList>
            <person name="Gallardo-Escarate C."/>
        </authorList>
    </citation>
    <scope>NUCLEOTIDE SEQUENCE [LARGE SCALE GENOMIC DNA]</scope>
</reference>
<evidence type="ECO:0000313" key="2">
    <source>
        <dbReference type="Proteomes" id="UP000595437"/>
    </source>
</evidence>